<dbReference type="Proteomes" id="UP000478463">
    <property type="component" value="Chromosome"/>
</dbReference>
<dbReference type="SMART" id="SM00858">
    <property type="entry name" value="SAF"/>
    <property type="match status" value="1"/>
</dbReference>
<evidence type="ECO:0000313" key="3">
    <source>
        <dbReference type="EMBL" id="QOS68895.1"/>
    </source>
</evidence>
<dbReference type="InterPro" id="IPR013974">
    <property type="entry name" value="SAF"/>
</dbReference>
<dbReference type="Pfam" id="PF16976">
    <property type="entry name" value="RcpC"/>
    <property type="match status" value="1"/>
</dbReference>
<dbReference type="CDD" id="cd11614">
    <property type="entry name" value="SAF_CpaB_FlgA_like"/>
    <property type="match status" value="1"/>
</dbReference>
<evidence type="ECO:0000256" key="1">
    <source>
        <dbReference type="SAM" id="MobiDB-lite"/>
    </source>
</evidence>
<dbReference type="Pfam" id="PF08666">
    <property type="entry name" value="SAF"/>
    <property type="match status" value="1"/>
</dbReference>
<feature type="compositionally biased region" description="Low complexity" evidence="1">
    <location>
        <begin position="50"/>
        <end position="71"/>
    </location>
</feature>
<dbReference type="KEGG" id="egd:GS424_003270"/>
<evidence type="ECO:0000256" key="2">
    <source>
        <dbReference type="SAM" id="Phobius"/>
    </source>
</evidence>
<reference evidence="3 4" key="1">
    <citation type="submission" date="2020-10" db="EMBL/GenBank/DDBJ databases">
        <title>Eggerthella sp. nov., isolated from human feces.</title>
        <authorList>
            <person name="Yajun G."/>
        </authorList>
    </citation>
    <scope>NUCLEOTIDE SEQUENCE [LARGE SCALE GENOMIC DNA]</scope>
    <source>
        <strain evidence="3 4">HF-1101</strain>
    </source>
</reference>
<keyword evidence="2" id="KW-1133">Transmembrane helix</keyword>
<dbReference type="InterPro" id="IPR017592">
    <property type="entry name" value="Pilus_assmbl_Flp-typ_CpaB"/>
</dbReference>
<keyword evidence="2" id="KW-0812">Transmembrane</keyword>
<protein>
    <submittedName>
        <fullName evidence="3">Flp pilus assembly protein CpaB</fullName>
    </submittedName>
</protein>
<accession>A0A6L7IVZ4</accession>
<dbReference type="EMBL" id="CP063310">
    <property type="protein sequence ID" value="QOS68895.1"/>
    <property type="molecule type" value="Genomic_DNA"/>
</dbReference>
<dbReference type="AlphaFoldDB" id="A0A6L7IVZ4"/>
<sequence length="308" mass="29771">MAMGGNGGDAAAWGGGFAARASRRTTGEGVAAAGGGGARPGFGAPGGGAQATASMPAVAADRAKPSAAAKPRPGDTARVKRLATIVAVSVALALTSVAYGLWSAAASRAAVEHATAGALPTLVAAADIRAGDAIAAEAVEVRDVPASYRATSALGGEALDADGAVSGGRALVDIPAGTQLSSSFVTGAGGGDRLSAELGTGMQAVTLAVDVETGLAGHVRPYDTVRIVSAEGASAGEAFLETVCERARVVAIGDDAAGVQSGSASVTVEVSPDEADAVREAQFAGRVSLVLVAADDAFGEATVDGQDD</sequence>
<proteinExistence type="predicted"/>
<feature type="region of interest" description="Disordered" evidence="1">
    <location>
        <begin position="24"/>
        <end position="75"/>
    </location>
</feature>
<name>A0A6L7IVZ4_9ACTN</name>
<feature type="compositionally biased region" description="Gly residues" evidence="1">
    <location>
        <begin position="32"/>
        <end position="49"/>
    </location>
</feature>
<dbReference type="InterPro" id="IPR031571">
    <property type="entry name" value="RcpC_dom"/>
</dbReference>
<gene>
    <name evidence="3" type="primary">cpaB</name>
    <name evidence="3" type="ORF">GS424_003270</name>
</gene>
<feature type="transmembrane region" description="Helical" evidence="2">
    <location>
        <begin position="82"/>
        <end position="102"/>
    </location>
</feature>
<dbReference type="RefSeq" id="WP_160943515.1">
    <property type="nucleotide sequence ID" value="NZ_CP063310.1"/>
</dbReference>
<organism evidence="3 4">
    <name type="scientific">Eggerthella guodeyinii</name>
    <dbReference type="NCBI Taxonomy" id="2690837"/>
    <lineage>
        <taxon>Bacteria</taxon>
        <taxon>Bacillati</taxon>
        <taxon>Actinomycetota</taxon>
        <taxon>Coriobacteriia</taxon>
        <taxon>Eggerthellales</taxon>
        <taxon>Eggerthellaceae</taxon>
        <taxon>Eggerthella</taxon>
    </lineage>
</organism>
<evidence type="ECO:0000313" key="4">
    <source>
        <dbReference type="Proteomes" id="UP000478463"/>
    </source>
</evidence>
<keyword evidence="2" id="KW-0472">Membrane</keyword>
<dbReference type="NCBIfam" id="TIGR03177">
    <property type="entry name" value="pilus_cpaB"/>
    <property type="match status" value="1"/>
</dbReference>